<dbReference type="EMBL" id="BMZO01000008">
    <property type="protein sequence ID" value="GHC75427.1"/>
    <property type="molecule type" value="Genomic_DNA"/>
</dbReference>
<reference evidence="2" key="2">
    <citation type="submission" date="2020-09" db="EMBL/GenBank/DDBJ databases">
        <authorList>
            <person name="Sun Q."/>
            <person name="Kim S."/>
        </authorList>
    </citation>
    <scope>NUCLEOTIDE SEQUENCE</scope>
    <source>
        <strain evidence="2">KCTC 42097</strain>
    </source>
</reference>
<feature type="signal peptide" evidence="1">
    <location>
        <begin position="1"/>
        <end position="23"/>
    </location>
</feature>
<feature type="chain" id="PRO_5035316043" evidence="1">
    <location>
        <begin position="24"/>
        <end position="117"/>
    </location>
</feature>
<organism evidence="2 3">
    <name type="scientific">Limoniibacter endophyticus</name>
    <dbReference type="NCBI Taxonomy" id="1565040"/>
    <lineage>
        <taxon>Bacteria</taxon>
        <taxon>Pseudomonadati</taxon>
        <taxon>Pseudomonadota</taxon>
        <taxon>Alphaproteobacteria</taxon>
        <taxon>Hyphomicrobiales</taxon>
        <taxon>Bartonellaceae</taxon>
        <taxon>Limoniibacter</taxon>
    </lineage>
</organism>
<evidence type="ECO:0000313" key="2">
    <source>
        <dbReference type="EMBL" id="GHC75427.1"/>
    </source>
</evidence>
<comment type="caution">
    <text evidence="2">The sequence shown here is derived from an EMBL/GenBank/DDBJ whole genome shotgun (WGS) entry which is preliminary data.</text>
</comment>
<dbReference type="Proteomes" id="UP000641137">
    <property type="component" value="Unassembled WGS sequence"/>
</dbReference>
<keyword evidence="1" id="KW-0732">Signal</keyword>
<reference evidence="2" key="1">
    <citation type="journal article" date="2014" name="Int. J. Syst. Evol. Microbiol.">
        <title>Complete genome sequence of Corynebacterium casei LMG S-19264T (=DSM 44701T), isolated from a smear-ripened cheese.</title>
        <authorList>
            <consortium name="US DOE Joint Genome Institute (JGI-PGF)"/>
            <person name="Walter F."/>
            <person name="Albersmeier A."/>
            <person name="Kalinowski J."/>
            <person name="Ruckert C."/>
        </authorList>
    </citation>
    <scope>NUCLEOTIDE SEQUENCE</scope>
    <source>
        <strain evidence="2">KCTC 42097</strain>
    </source>
</reference>
<dbReference type="RefSeq" id="WP_189490715.1">
    <property type="nucleotide sequence ID" value="NZ_BMZO01000008.1"/>
</dbReference>
<evidence type="ECO:0000256" key="1">
    <source>
        <dbReference type="SAM" id="SignalP"/>
    </source>
</evidence>
<sequence>MNMTNAIQSSVAVTIIAAVSLFAAISSAASQDGEMLDVYGPIYKEAALLEAQASICGTNIEASDVAFKKLMREENLPEDIAVEIVSDMATVIIDESAATKDSAARFCSEVPSMVAKL</sequence>
<accession>A0A8J3GHK4</accession>
<evidence type="ECO:0000313" key="3">
    <source>
        <dbReference type="Proteomes" id="UP000641137"/>
    </source>
</evidence>
<proteinExistence type="predicted"/>
<protein>
    <submittedName>
        <fullName evidence="2">Uncharacterized protein</fullName>
    </submittedName>
</protein>
<dbReference type="AlphaFoldDB" id="A0A8J3GHK4"/>
<gene>
    <name evidence="2" type="ORF">GCM10010136_25320</name>
</gene>
<name>A0A8J3GHK4_9HYPH</name>
<keyword evidence="3" id="KW-1185">Reference proteome</keyword>